<evidence type="ECO:0000256" key="2">
    <source>
        <dbReference type="SAM" id="MobiDB-lite"/>
    </source>
</evidence>
<dbReference type="Proteomes" id="UP001497744">
    <property type="component" value="Unassembled WGS sequence"/>
</dbReference>
<feature type="region of interest" description="Disordered" evidence="2">
    <location>
        <begin position="242"/>
        <end position="278"/>
    </location>
</feature>
<evidence type="ECO:0000256" key="3">
    <source>
        <dbReference type="SAM" id="SignalP"/>
    </source>
</evidence>
<keyword evidence="3" id="KW-0732">Signal</keyword>
<dbReference type="AlphaFoldDB" id="A0AAV4LP79"/>
<feature type="chain" id="PRO_5043652103" evidence="3">
    <location>
        <begin position="23"/>
        <end position="278"/>
    </location>
</feature>
<dbReference type="EMBL" id="BPLF01000001">
    <property type="protein sequence ID" value="GIX61750.1"/>
    <property type="molecule type" value="Genomic_DNA"/>
</dbReference>
<dbReference type="RefSeq" id="XP_067713821.1">
    <property type="nucleotide sequence ID" value="XM_067857720.1"/>
</dbReference>
<feature type="coiled-coil region" evidence="1">
    <location>
        <begin position="150"/>
        <end position="222"/>
    </location>
</feature>
<evidence type="ECO:0000313" key="4">
    <source>
        <dbReference type="EMBL" id="GIX61750.1"/>
    </source>
</evidence>
<keyword evidence="1" id="KW-0175">Coiled coil</keyword>
<name>A0AAV4LP79_BABCB</name>
<dbReference type="GeneID" id="94193233"/>
<keyword evidence="5" id="KW-1185">Reference proteome</keyword>
<proteinExistence type="predicted"/>
<protein>
    <submittedName>
        <fullName evidence="4">Signal peptide containing protein</fullName>
    </submittedName>
</protein>
<feature type="region of interest" description="Disordered" evidence="2">
    <location>
        <begin position="120"/>
        <end position="147"/>
    </location>
</feature>
<evidence type="ECO:0000313" key="5">
    <source>
        <dbReference type="Proteomes" id="UP001497744"/>
    </source>
</evidence>
<reference evidence="4 5" key="1">
    <citation type="submission" date="2021-06" db="EMBL/GenBank/DDBJ databases">
        <title>Genome sequence of Babesia caballi.</title>
        <authorList>
            <person name="Yamagishi J."/>
            <person name="Kidaka T."/>
            <person name="Ochi A."/>
        </authorList>
    </citation>
    <scope>NUCLEOTIDE SEQUENCE [LARGE SCALE GENOMIC DNA]</scope>
    <source>
        <strain evidence="4">USDA-D6B2</strain>
    </source>
</reference>
<evidence type="ECO:0000256" key="1">
    <source>
        <dbReference type="SAM" id="Coils"/>
    </source>
</evidence>
<organism evidence="4 5">
    <name type="scientific">Babesia caballi</name>
    <dbReference type="NCBI Taxonomy" id="5871"/>
    <lineage>
        <taxon>Eukaryota</taxon>
        <taxon>Sar</taxon>
        <taxon>Alveolata</taxon>
        <taxon>Apicomplexa</taxon>
        <taxon>Aconoidasida</taxon>
        <taxon>Piroplasmida</taxon>
        <taxon>Babesiidae</taxon>
        <taxon>Babesia</taxon>
    </lineage>
</organism>
<accession>A0AAV4LP79</accession>
<sequence>MMWLSLCVYFSLLSAWAVLGNAAPASNAADPELTEFPEAVHVEELDDAKALHANNNVIYMSAEKQAEMLDKIAEELHAMRESEATMDDLEAPVIYLTPPMVLPDEQMEADQEVEAILTSTGLEKETEGPVDPFRVGSPASRQNSSQLTSLNDVKAALEECKDQINQLRAKRQDLLRGIRDTTINIAAVQKTNRVYEALNQELVDVENRLEKQTSRLLRLQHVKKALTKVRLAVALLQLTRQQAHGAGHDAEGAEAELEDRESELASAASEENEDNDEL</sequence>
<feature type="signal peptide" evidence="3">
    <location>
        <begin position="1"/>
        <end position="22"/>
    </location>
</feature>
<feature type="compositionally biased region" description="Acidic residues" evidence="2">
    <location>
        <begin position="252"/>
        <end position="261"/>
    </location>
</feature>
<comment type="caution">
    <text evidence="4">The sequence shown here is derived from an EMBL/GenBank/DDBJ whole genome shotgun (WGS) entry which is preliminary data.</text>
</comment>
<gene>
    <name evidence="4" type="ORF">BcabD6B2_11850</name>
</gene>